<reference evidence="1 2" key="1">
    <citation type="journal article" date="2014" name="Mol. Plant">
        <title>Chromosome Scale Genome Assembly and Transcriptome Profiling of Nannochloropsis gaditana in Nitrogen Depletion.</title>
        <authorList>
            <person name="Corteggiani Carpinelli E."/>
            <person name="Telatin A."/>
            <person name="Vitulo N."/>
            <person name="Forcato C."/>
            <person name="D'Angelo M."/>
            <person name="Schiavon R."/>
            <person name="Vezzi A."/>
            <person name="Giacometti G.M."/>
            <person name="Morosinotto T."/>
            <person name="Valle G."/>
        </authorList>
    </citation>
    <scope>NUCLEOTIDE SEQUENCE [LARGE SCALE GENOMIC DNA]</scope>
    <source>
        <strain evidence="1 2">B-31</strain>
    </source>
</reference>
<comment type="caution">
    <text evidence="1">The sequence shown here is derived from an EMBL/GenBank/DDBJ whole genome shotgun (WGS) entry which is preliminary data.</text>
</comment>
<accession>W7T7N5</accession>
<name>W7T7N5_9STRA</name>
<evidence type="ECO:0000313" key="1">
    <source>
        <dbReference type="EMBL" id="EWM23005.1"/>
    </source>
</evidence>
<protein>
    <submittedName>
        <fullName evidence="1">Uncharacterized protein</fullName>
    </submittedName>
</protein>
<keyword evidence="2" id="KW-1185">Reference proteome</keyword>
<dbReference type="Proteomes" id="UP000019335">
    <property type="component" value="Chromosome 19"/>
</dbReference>
<gene>
    <name evidence="1" type="ORF">Naga_100905g2</name>
</gene>
<dbReference type="PROSITE" id="PS51257">
    <property type="entry name" value="PROKAR_LIPOPROTEIN"/>
    <property type="match status" value="1"/>
</dbReference>
<organism evidence="1 2">
    <name type="scientific">Nannochloropsis gaditana</name>
    <dbReference type="NCBI Taxonomy" id="72520"/>
    <lineage>
        <taxon>Eukaryota</taxon>
        <taxon>Sar</taxon>
        <taxon>Stramenopiles</taxon>
        <taxon>Ochrophyta</taxon>
        <taxon>Eustigmatophyceae</taxon>
        <taxon>Eustigmatales</taxon>
        <taxon>Monodopsidaceae</taxon>
        <taxon>Nannochloropsis</taxon>
    </lineage>
</organism>
<dbReference type="EMBL" id="AZIL01001923">
    <property type="protein sequence ID" value="EWM23005.1"/>
    <property type="molecule type" value="Genomic_DNA"/>
</dbReference>
<dbReference type="AlphaFoldDB" id="W7T7N5"/>
<sequence length="109" mass="12451">MFFSCRLVVIEVGIFFPSILACGAFKKAFLNITTHPLKRFSALECRTLDAGIGGRRGIHVMAFGLSIRAFRTIQIGSYCPLCHVNKTEIRINTKYAIYYRSSYFKIFKK</sequence>
<proteinExistence type="predicted"/>
<evidence type="ECO:0000313" key="2">
    <source>
        <dbReference type="Proteomes" id="UP000019335"/>
    </source>
</evidence>